<reference evidence="1 3" key="1">
    <citation type="submission" date="2019-03" db="EMBL/GenBank/DDBJ databases">
        <title>Single cell metagenomics reveals metabolic interactions within the superorganism composed of flagellate Streblomastix strix and complex community of Bacteroidetes bacteria on its surface.</title>
        <authorList>
            <person name="Treitli S.C."/>
            <person name="Kolisko M."/>
            <person name="Husnik F."/>
            <person name="Keeling P."/>
            <person name="Hampl V."/>
        </authorList>
    </citation>
    <scope>NUCLEOTIDE SEQUENCE [LARGE SCALE GENOMIC DNA]</scope>
    <source>
        <strain evidence="1">St1</strain>
    </source>
</reference>
<evidence type="ECO:0000313" key="2">
    <source>
        <dbReference type="EMBL" id="KAA6303395.1"/>
    </source>
</evidence>
<name>A0A5M8P4L2_9BACT</name>
<proteinExistence type="predicted"/>
<evidence type="ECO:0000313" key="1">
    <source>
        <dbReference type="EMBL" id="KAA6303252.1"/>
    </source>
</evidence>
<evidence type="ECO:0000313" key="3">
    <source>
        <dbReference type="Proteomes" id="UP000324575"/>
    </source>
</evidence>
<comment type="caution">
    <text evidence="1">The sequence shown here is derived from an EMBL/GenBank/DDBJ whole genome shotgun (WGS) entry which is preliminary data.</text>
</comment>
<organism evidence="1 3">
    <name type="scientific">Candidatus Ordinivivax streblomastigis</name>
    <dbReference type="NCBI Taxonomy" id="2540710"/>
    <lineage>
        <taxon>Bacteria</taxon>
        <taxon>Pseudomonadati</taxon>
        <taxon>Bacteroidota</taxon>
        <taxon>Bacteroidia</taxon>
        <taxon>Bacteroidales</taxon>
        <taxon>Candidatus Ordinivivax</taxon>
    </lineage>
</organism>
<accession>A0A5M8P4L2</accession>
<protein>
    <submittedName>
        <fullName evidence="1">Uncharacterized protein</fullName>
    </submittedName>
</protein>
<dbReference type="Proteomes" id="UP000324575">
    <property type="component" value="Unassembled WGS sequence"/>
</dbReference>
<gene>
    <name evidence="1" type="ORF">EZS26_000412</name>
    <name evidence="2" type="ORF">EZS26_000555</name>
</gene>
<dbReference type="EMBL" id="SNRX01000002">
    <property type="protein sequence ID" value="KAA6303395.1"/>
    <property type="molecule type" value="Genomic_DNA"/>
</dbReference>
<dbReference type="AlphaFoldDB" id="A0A5M8P4L2"/>
<sequence>MPDTYHYIDTDYTYTDPATGVLRNLGNITN</sequence>
<dbReference type="EMBL" id="SNRX01000002">
    <property type="protein sequence ID" value="KAA6303252.1"/>
    <property type="molecule type" value="Genomic_DNA"/>
</dbReference>